<dbReference type="GeneID" id="103252577"/>
<evidence type="ECO:0000256" key="1">
    <source>
        <dbReference type="ARBA" id="ARBA00003358"/>
    </source>
</evidence>
<comment type="similarity">
    <text evidence="2">Belongs to the UPF0390 family.</text>
</comment>
<dbReference type="RefSeq" id="XP_021564831.1">
    <property type="nucleotide sequence ID" value="XM_021709156.1"/>
</dbReference>
<dbReference type="PANTHER" id="PTHR16967:SF1">
    <property type="entry name" value="LEYDIG CELL TUMOR 10 KDA PROTEIN HOMOLOG"/>
    <property type="match status" value="1"/>
</dbReference>
<dbReference type="Pfam" id="PF09495">
    <property type="entry name" value="DUF2462"/>
    <property type="match status" value="1"/>
</dbReference>
<evidence type="ECO:0000313" key="5">
    <source>
        <dbReference type="RefSeq" id="XP_021564831.1"/>
    </source>
</evidence>
<sequence>MAQGQRKFQARKPAKSKGDGSQVGRGLWAGFPLPGVPSDCPVVAPQSLEVGIRKKIEHDVVMKASNSLPKKLALLTAPKKKGAVAPSKTSS</sequence>
<dbReference type="PANTHER" id="PTHR16967">
    <property type="entry name" value="LEYDIG CELL TUMOR 10 KDA PROTEIN HOMOLOG"/>
    <property type="match status" value="1"/>
</dbReference>
<dbReference type="OrthoDB" id="5239630at2759"/>
<dbReference type="KEGG" id="csyr:103252577"/>
<gene>
    <name evidence="5" type="primary">CUNH19orf53</name>
</gene>
<proteinExistence type="inferred from homology"/>
<organism evidence="4 5">
    <name type="scientific">Carlito syrichta</name>
    <name type="common">Philippine tarsier</name>
    <name type="synonym">Tarsius syrichta</name>
    <dbReference type="NCBI Taxonomy" id="1868482"/>
    <lineage>
        <taxon>Eukaryota</taxon>
        <taxon>Metazoa</taxon>
        <taxon>Chordata</taxon>
        <taxon>Craniata</taxon>
        <taxon>Vertebrata</taxon>
        <taxon>Euteleostomi</taxon>
        <taxon>Mammalia</taxon>
        <taxon>Eutheria</taxon>
        <taxon>Euarchontoglires</taxon>
        <taxon>Primates</taxon>
        <taxon>Haplorrhini</taxon>
        <taxon>Tarsiiformes</taxon>
        <taxon>Tarsiidae</taxon>
        <taxon>Carlito</taxon>
    </lineage>
</organism>
<accession>A0A3Q0DP76</accession>
<protein>
    <submittedName>
        <fullName evidence="5">Leydig cell tumor 10 kDa protein homolog</fullName>
    </submittedName>
</protein>
<evidence type="ECO:0000256" key="2">
    <source>
        <dbReference type="ARBA" id="ARBA00006802"/>
    </source>
</evidence>
<dbReference type="CTD" id="137417825"/>
<evidence type="ECO:0000256" key="3">
    <source>
        <dbReference type="SAM" id="MobiDB-lite"/>
    </source>
</evidence>
<keyword evidence="4" id="KW-1185">Reference proteome</keyword>
<evidence type="ECO:0000313" key="4">
    <source>
        <dbReference type="Proteomes" id="UP000189704"/>
    </source>
</evidence>
<dbReference type="STRING" id="1868482.ENSTSYP00000014344"/>
<dbReference type="AlphaFoldDB" id="A0A3Q0DP76"/>
<name>A0A3Q0DP76_CARSF</name>
<comment type="function">
    <text evidence="1">May have a potential role in hypercalcemia of malignancy.</text>
</comment>
<dbReference type="Proteomes" id="UP000189704">
    <property type="component" value="Unplaced"/>
</dbReference>
<feature type="region of interest" description="Disordered" evidence="3">
    <location>
        <begin position="1"/>
        <end position="27"/>
    </location>
</feature>
<dbReference type="InterPro" id="IPR019034">
    <property type="entry name" value="UPF0390"/>
</dbReference>
<reference evidence="5" key="1">
    <citation type="submission" date="2025-08" db="UniProtKB">
        <authorList>
            <consortium name="RefSeq"/>
        </authorList>
    </citation>
    <scope>IDENTIFICATION</scope>
</reference>